<feature type="transmembrane region" description="Helical" evidence="5">
    <location>
        <begin position="12"/>
        <end position="36"/>
    </location>
</feature>
<comment type="similarity">
    <text evidence="5">Belongs to the flotillin-like FloA family.</text>
</comment>
<evidence type="ECO:0000313" key="8">
    <source>
        <dbReference type="EMBL" id="SFA96418.1"/>
    </source>
</evidence>
<evidence type="ECO:0000256" key="6">
    <source>
        <dbReference type="SAM" id="Coils"/>
    </source>
</evidence>
<dbReference type="EMBL" id="FOKK01000003">
    <property type="protein sequence ID" value="SFA96418.1"/>
    <property type="molecule type" value="Genomic_DNA"/>
</dbReference>
<dbReference type="RefSeq" id="WP_175499641.1">
    <property type="nucleotide sequence ID" value="NZ_CAXBKE010000030.1"/>
</dbReference>
<comment type="function">
    <text evidence="5">Found in functional membrane microdomains (FMM) that may be equivalent to eukaryotic membrane rafts FMMs are highly dynamic and increase in number as cells age. Flotillins are thought to be important factors in membrane fluidity.</text>
</comment>
<proteinExistence type="inferred from homology"/>
<dbReference type="HAMAP" id="MF_01562">
    <property type="entry name" value="FloA"/>
    <property type="match status" value="1"/>
</dbReference>
<name>A0A1I0X7V6_9BACT</name>
<keyword evidence="6" id="KW-0175">Coiled coil</keyword>
<evidence type="ECO:0000256" key="2">
    <source>
        <dbReference type="ARBA" id="ARBA00022692"/>
    </source>
</evidence>
<evidence type="ECO:0000313" key="9">
    <source>
        <dbReference type="Proteomes" id="UP000198790"/>
    </source>
</evidence>
<dbReference type="Proteomes" id="UP000198790">
    <property type="component" value="Unassembled WGS sequence"/>
</dbReference>
<feature type="region of interest" description="Disordered" evidence="7">
    <location>
        <begin position="314"/>
        <end position="339"/>
    </location>
</feature>
<dbReference type="Pfam" id="PF12127">
    <property type="entry name" value="FloA"/>
    <property type="match status" value="1"/>
</dbReference>
<feature type="coiled-coil region" evidence="6">
    <location>
        <begin position="241"/>
        <end position="286"/>
    </location>
</feature>
<evidence type="ECO:0000256" key="5">
    <source>
        <dbReference type="HAMAP-Rule" id="MF_01562"/>
    </source>
</evidence>
<keyword evidence="1 5" id="KW-1003">Cell membrane</keyword>
<comment type="caution">
    <text evidence="5">Lacks conserved residue(s) required for the propagation of feature annotation.</text>
</comment>
<dbReference type="AlphaFoldDB" id="A0A1I0X7V6"/>
<dbReference type="InterPro" id="IPR022853">
    <property type="entry name" value="FloA"/>
</dbReference>
<dbReference type="STRING" id="237018.SAMN04489723_1033"/>
<keyword evidence="2 5" id="KW-0812">Transmembrane</keyword>
<comment type="subcellular location">
    <subcellularLocation>
        <location evidence="5">Cell membrane</location>
        <topology evidence="5">Single-pass membrane protein</topology>
    </subcellularLocation>
    <subcellularLocation>
        <location evidence="5">Membrane raft</location>
        <topology evidence="5">Single-pass membrane protein</topology>
    </subcellularLocation>
</comment>
<dbReference type="GO" id="GO:0045121">
    <property type="term" value="C:membrane raft"/>
    <property type="evidence" value="ECO:0007669"/>
    <property type="project" value="UniProtKB-SubCell"/>
</dbReference>
<evidence type="ECO:0000256" key="1">
    <source>
        <dbReference type="ARBA" id="ARBA00022475"/>
    </source>
</evidence>
<evidence type="ECO:0000256" key="3">
    <source>
        <dbReference type="ARBA" id="ARBA00022989"/>
    </source>
</evidence>
<accession>A0A1I0X7V6</accession>
<keyword evidence="4 5" id="KW-0472">Membrane</keyword>
<keyword evidence="3 5" id="KW-1133">Transmembrane helix</keyword>
<reference evidence="8 9" key="1">
    <citation type="submission" date="2016-10" db="EMBL/GenBank/DDBJ databases">
        <authorList>
            <person name="de Groot N.N."/>
        </authorList>
    </citation>
    <scope>NUCLEOTIDE SEQUENCE [LARGE SCALE GENOMIC DNA]</scope>
    <source>
        <strain evidence="8 9">DSM 23399</strain>
    </source>
</reference>
<evidence type="ECO:0000256" key="4">
    <source>
        <dbReference type="ARBA" id="ARBA00023136"/>
    </source>
</evidence>
<dbReference type="GO" id="GO:0005886">
    <property type="term" value="C:plasma membrane"/>
    <property type="evidence" value="ECO:0007669"/>
    <property type="project" value="UniProtKB-SubCell"/>
</dbReference>
<comment type="subunit">
    <text evidence="5">Homooligomerizes.</text>
</comment>
<gene>
    <name evidence="5" type="primary">floA</name>
    <name evidence="8" type="ORF">SAMN04489723_1033</name>
</gene>
<sequence length="339" mass="36259">MENLDPNSSMFILVAAVAGIVLLFIFLYFVPVNLWITAQFSNVKVGIGELIGMRIRKVPPSIIVNSLITATKAGVELTTNDLETHYMAGGNIPNVIRALISADKANINLTFKQATAIDLAGRDVFEAVQISVNPKVINTPNVAAVAADGIQLIAKARVTVRANIAQLVGGAGEETILARVGEGIVTSIGSAATHKSVLENPDKISKLVLQRGLDAGTAFEILSIDIADIDVGTNIGAKLQIDQASADLKVAEARAEERRAMAVALEQEMKARNVEMRAKVIEAEAEIPKAIAEAFRTGKLGVMDYYRMENIQSDTSMRESIANSDSDSNDSSKGKNEKK</sequence>
<protein>
    <recommendedName>
        <fullName evidence="5">Flotillin-like protein FloA</fullName>
    </recommendedName>
</protein>
<organism evidence="8 9">
    <name type="scientific">Algoriphagus aquimarinus</name>
    <dbReference type="NCBI Taxonomy" id="237018"/>
    <lineage>
        <taxon>Bacteria</taxon>
        <taxon>Pseudomonadati</taxon>
        <taxon>Bacteroidota</taxon>
        <taxon>Cytophagia</taxon>
        <taxon>Cytophagales</taxon>
        <taxon>Cyclobacteriaceae</taxon>
        <taxon>Algoriphagus</taxon>
    </lineage>
</organism>
<feature type="compositionally biased region" description="Basic and acidic residues" evidence="7">
    <location>
        <begin position="330"/>
        <end position="339"/>
    </location>
</feature>
<dbReference type="NCBIfam" id="NF010186">
    <property type="entry name" value="PRK13665.1"/>
    <property type="match status" value="1"/>
</dbReference>
<evidence type="ECO:0000256" key="7">
    <source>
        <dbReference type="SAM" id="MobiDB-lite"/>
    </source>
</evidence>
<keyword evidence="9" id="KW-1185">Reference proteome</keyword>